<keyword evidence="2" id="KW-0812">Transmembrane</keyword>
<evidence type="ECO:0000256" key="1">
    <source>
        <dbReference type="PROSITE-ProRule" id="PRU01122"/>
    </source>
</evidence>
<dbReference type="PANTHER" id="PTHR10046">
    <property type="entry name" value="ATP DEPENDENT LON PROTEASE FAMILY MEMBER"/>
    <property type="match status" value="1"/>
</dbReference>
<dbReference type="InterPro" id="IPR036034">
    <property type="entry name" value="PDZ_sf"/>
</dbReference>
<dbReference type="EC" id="3.4.21.53" evidence="1"/>
<sequence length="341" mass="37186">MRQSRSRIIKSGLYVLTIIILVYVVVYMPTPYMINQPGTAEEIKPMVTVQDADPEEKGTFMLTTVSVSYANLAMLVTSQFNTHAEIIRKEPDRDEKEYATEQKYYMSSSQSNAIVAAYNQADVPYEIVPEYVFIVGLSKTIQTKGDFLPGDIFTKVNGASVGRLEDLASLLKGKKVGETVSVELKRDGKILNQQVELVEIGGDSETTKAGLGVSIGEVRKVMPNESGKEVKFANTRIGGPSAGLMFTLEIYNQLTSGDLSKGYRIAGTGTMSVDGTVGPIGGVQFKIVASDREHAEIFFVPESNYNDAKAKAEAIGSKMTLVPVKNVDDALKYLEELPPKA</sequence>
<comment type="caution">
    <text evidence="4">The sequence shown here is derived from an EMBL/GenBank/DDBJ whole genome shotgun (WGS) entry which is preliminary data.</text>
</comment>
<dbReference type="AlphaFoldDB" id="A0A3S1DQS1"/>
<evidence type="ECO:0000313" key="4">
    <source>
        <dbReference type="EMBL" id="RUT46945.1"/>
    </source>
</evidence>
<gene>
    <name evidence="4" type="ORF">EJP82_09585</name>
</gene>
<comment type="catalytic activity">
    <reaction evidence="1">
        <text>Hydrolysis of proteins in presence of ATP.</text>
        <dbReference type="EC" id="3.4.21.53"/>
    </reaction>
</comment>
<dbReference type="SUPFAM" id="SSF54211">
    <property type="entry name" value="Ribosomal protein S5 domain 2-like"/>
    <property type="match status" value="1"/>
</dbReference>
<proteinExistence type="inferred from homology"/>
<dbReference type="Proteomes" id="UP000279446">
    <property type="component" value="Unassembled WGS sequence"/>
</dbReference>
<comment type="similarity">
    <text evidence="1">Belongs to the peptidase S16 family.</text>
</comment>
<dbReference type="InterPro" id="IPR001478">
    <property type="entry name" value="PDZ"/>
</dbReference>
<keyword evidence="2" id="KW-0472">Membrane</keyword>
<dbReference type="RefSeq" id="WP_127191829.1">
    <property type="nucleotide sequence ID" value="NZ_RZNY01000006.1"/>
</dbReference>
<dbReference type="OrthoDB" id="2356897at2"/>
<dbReference type="GO" id="GO:0004252">
    <property type="term" value="F:serine-type endopeptidase activity"/>
    <property type="evidence" value="ECO:0007669"/>
    <property type="project" value="UniProtKB-UniRule"/>
</dbReference>
<name>A0A3S1DQS1_9BACL</name>
<protein>
    <recommendedName>
        <fullName evidence="1">endopeptidase La</fullName>
        <ecNumber evidence="1">3.4.21.53</ecNumber>
    </recommendedName>
</protein>
<feature type="active site" evidence="1">
    <location>
        <position position="241"/>
    </location>
</feature>
<dbReference type="SUPFAM" id="SSF50156">
    <property type="entry name" value="PDZ domain-like"/>
    <property type="match status" value="1"/>
</dbReference>
<dbReference type="InterPro" id="IPR008269">
    <property type="entry name" value="Lon_proteolytic"/>
</dbReference>
<evidence type="ECO:0000256" key="2">
    <source>
        <dbReference type="SAM" id="Phobius"/>
    </source>
</evidence>
<dbReference type="InterPro" id="IPR020568">
    <property type="entry name" value="Ribosomal_Su5_D2-typ_SF"/>
</dbReference>
<evidence type="ECO:0000313" key="5">
    <source>
        <dbReference type="Proteomes" id="UP000279446"/>
    </source>
</evidence>
<keyword evidence="2" id="KW-1133">Transmembrane helix</keyword>
<dbReference type="GO" id="GO:0006508">
    <property type="term" value="P:proteolysis"/>
    <property type="evidence" value="ECO:0007669"/>
    <property type="project" value="UniProtKB-KW"/>
</dbReference>
<dbReference type="InterPro" id="IPR014721">
    <property type="entry name" value="Ribsml_uS5_D2-typ_fold_subgr"/>
</dbReference>
<dbReference type="Gene3D" id="3.30.230.10">
    <property type="match status" value="1"/>
</dbReference>
<dbReference type="GO" id="GO:0004176">
    <property type="term" value="F:ATP-dependent peptidase activity"/>
    <property type="evidence" value="ECO:0007669"/>
    <property type="project" value="UniProtKB-UniRule"/>
</dbReference>
<keyword evidence="1" id="KW-0645">Protease</keyword>
<dbReference type="Gene3D" id="2.30.42.10">
    <property type="match status" value="1"/>
</dbReference>
<keyword evidence="5" id="KW-1185">Reference proteome</keyword>
<dbReference type="NCBIfam" id="NF041438">
    <property type="entry name" value="SepM_fam_S16"/>
    <property type="match status" value="1"/>
</dbReference>
<dbReference type="Pfam" id="PF05362">
    <property type="entry name" value="Lon_C"/>
    <property type="match status" value="1"/>
</dbReference>
<evidence type="ECO:0000259" key="3">
    <source>
        <dbReference type="PROSITE" id="PS51786"/>
    </source>
</evidence>
<dbReference type="EMBL" id="RZNY01000006">
    <property type="protein sequence ID" value="RUT46945.1"/>
    <property type="molecule type" value="Genomic_DNA"/>
</dbReference>
<keyword evidence="1" id="KW-0720">Serine protease</keyword>
<feature type="domain" description="Lon proteolytic" evidence="3">
    <location>
        <begin position="237"/>
        <end position="337"/>
    </location>
</feature>
<keyword evidence="1" id="KW-0378">Hydrolase</keyword>
<reference evidence="4 5" key="1">
    <citation type="submission" date="2018-12" db="EMBL/GenBank/DDBJ databases">
        <authorList>
            <person name="Sun L."/>
            <person name="Chen Z."/>
        </authorList>
    </citation>
    <scope>NUCLEOTIDE SEQUENCE [LARGE SCALE GENOMIC DNA]</scope>
    <source>
        <strain evidence="4 5">DSM 15890</strain>
    </source>
</reference>
<dbReference type="GO" id="GO:0030163">
    <property type="term" value="P:protein catabolic process"/>
    <property type="evidence" value="ECO:0007669"/>
    <property type="project" value="InterPro"/>
</dbReference>
<dbReference type="InterPro" id="IPR027065">
    <property type="entry name" value="Lon_Prtase"/>
</dbReference>
<accession>A0A3S1DQS1</accession>
<dbReference type="Pfam" id="PF13180">
    <property type="entry name" value="PDZ_2"/>
    <property type="match status" value="1"/>
</dbReference>
<feature type="transmembrane region" description="Helical" evidence="2">
    <location>
        <begin position="12"/>
        <end position="34"/>
    </location>
</feature>
<organism evidence="4 5">
    <name type="scientific">Paenibacillus anaericanus</name>
    <dbReference type="NCBI Taxonomy" id="170367"/>
    <lineage>
        <taxon>Bacteria</taxon>
        <taxon>Bacillati</taxon>
        <taxon>Bacillota</taxon>
        <taxon>Bacilli</taxon>
        <taxon>Bacillales</taxon>
        <taxon>Paenibacillaceae</taxon>
        <taxon>Paenibacillus</taxon>
    </lineage>
</organism>
<dbReference type="GO" id="GO:0005524">
    <property type="term" value="F:ATP binding"/>
    <property type="evidence" value="ECO:0007669"/>
    <property type="project" value="InterPro"/>
</dbReference>
<dbReference type="PROSITE" id="PS51786">
    <property type="entry name" value="LON_PROTEOLYTIC"/>
    <property type="match status" value="1"/>
</dbReference>
<feature type="active site" evidence="1">
    <location>
        <position position="286"/>
    </location>
</feature>